<evidence type="ECO:0000256" key="2">
    <source>
        <dbReference type="SAM" id="Phobius"/>
    </source>
</evidence>
<reference evidence="3" key="1">
    <citation type="journal article" date="2020" name="Nature">
        <title>Giant virus diversity and host interactions through global metagenomics.</title>
        <authorList>
            <person name="Schulz F."/>
            <person name="Roux S."/>
            <person name="Paez-Espino D."/>
            <person name="Jungbluth S."/>
            <person name="Walsh D.A."/>
            <person name="Denef V.J."/>
            <person name="McMahon K.D."/>
            <person name="Konstantinidis K.T."/>
            <person name="Eloe-Fadrosh E.A."/>
            <person name="Kyrpides N.C."/>
            <person name="Woyke T."/>
        </authorList>
    </citation>
    <scope>NUCLEOTIDE SEQUENCE</scope>
    <source>
        <strain evidence="3">GVMAG-M-3300023184-177</strain>
    </source>
</reference>
<sequence>MSNLTYNPNVNIPYHDSFEPPRNDFKRNDFQRDNFQRDNYDNNNNYRNNFENNNYDMPRSLPQIDSRSNEYPEYSGADYSRPKSGLKKNKMNSKKIPVNENYDNDTDIDKYKNTKMNWNVLIKKLIIFTALFLLMSSIKMDELVCKFIPYLSDNQLICMTTKGIILSILIIIINLLL</sequence>
<dbReference type="AlphaFoldDB" id="A0A6C0HWE5"/>
<feature type="compositionally biased region" description="Basic and acidic residues" evidence="1">
    <location>
        <begin position="16"/>
        <end position="40"/>
    </location>
</feature>
<feature type="transmembrane region" description="Helical" evidence="2">
    <location>
        <begin position="120"/>
        <end position="138"/>
    </location>
</feature>
<feature type="transmembrane region" description="Helical" evidence="2">
    <location>
        <begin position="154"/>
        <end position="176"/>
    </location>
</feature>
<proteinExistence type="predicted"/>
<keyword evidence="2" id="KW-1133">Transmembrane helix</keyword>
<keyword evidence="2" id="KW-0812">Transmembrane</keyword>
<protein>
    <submittedName>
        <fullName evidence="3">Uncharacterized protein</fullName>
    </submittedName>
</protein>
<feature type="compositionally biased region" description="Polar residues" evidence="1">
    <location>
        <begin position="1"/>
        <end position="10"/>
    </location>
</feature>
<dbReference type="EMBL" id="MN740018">
    <property type="protein sequence ID" value="QHT84466.1"/>
    <property type="molecule type" value="Genomic_DNA"/>
</dbReference>
<feature type="region of interest" description="Disordered" evidence="1">
    <location>
        <begin position="1"/>
        <end position="90"/>
    </location>
</feature>
<keyword evidence="2" id="KW-0472">Membrane</keyword>
<organism evidence="3">
    <name type="scientific">viral metagenome</name>
    <dbReference type="NCBI Taxonomy" id="1070528"/>
    <lineage>
        <taxon>unclassified sequences</taxon>
        <taxon>metagenomes</taxon>
        <taxon>organismal metagenomes</taxon>
    </lineage>
</organism>
<name>A0A6C0HWE5_9ZZZZ</name>
<evidence type="ECO:0000313" key="3">
    <source>
        <dbReference type="EMBL" id="QHT84466.1"/>
    </source>
</evidence>
<feature type="compositionally biased region" description="Low complexity" evidence="1">
    <location>
        <begin position="41"/>
        <end position="56"/>
    </location>
</feature>
<evidence type="ECO:0000256" key="1">
    <source>
        <dbReference type="SAM" id="MobiDB-lite"/>
    </source>
</evidence>
<accession>A0A6C0HWE5</accession>